<keyword evidence="3" id="KW-1185">Reference proteome</keyword>
<evidence type="ECO:0000256" key="1">
    <source>
        <dbReference type="SAM" id="MobiDB-lite"/>
    </source>
</evidence>
<feature type="compositionally biased region" description="Basic residues" evidence="1">
    <location>
        <begin position="66"/>
        <end position="75"/>
    </location>
</feature>
<feature type="compositionally biased region" description="Basic and acidic residues" evidence="1">
    <location>
        <begin position="28"/>
        <end position="47"/>
    </location>
</feature>
<reference evidence="2" key="1">
    <citation type="journal article" date="2020" name="Stud. Mycol.">
        <title>101 Dothideomycetes genomes: a test case for predicting lifestyles and emergence of pathogens.</title>
        <authorList>
            <person name="Haridas S."/>
            <person name="Albert R."/>
            <person name="Binder M."/>
            <person name="Bloem J."/>
            <person name="Labutti K."/>
            <person name="Salamov A."/>
            <person name="Andreopoulos B."/>
            <person name="Baker S."/>
            <person name="Barry K."/>
            <person name="Bills G."/>
            <person name="Bluhm B."/>
            <person name="Cannon C."/>
            <person name="Castanera R."/>
            <person name="Culley D."/>
            <person name="Daum C."/>
            <person name="Ezra D."/>
            <person name="Gonzalez J."/>
            <person name="Henrissat B."/>
            <person name="Kuo A."/>
            <person name="Liang C."/>
            <person name="Lipzen A."/>
            <person name="Lutzoni F."/>
            <person name="Magnuson J."/>
            <person name="Mondo S."/>
            <person name="Nolan M."/>
            <person name="Ohm R."/>
            <person name="Pangilinan J."/>
            <person name="Park H.-J."/>
            <person name="Ramirez L."/>
            <person name="Alfaro M."/>
            <person name="Sun H."/>
            <person name="Tritt A."/>
            <person name="Yoshinaga Y."/>
            <person name="Zwiers L.-H."/>
            <person name="Turgeon B."/>
            <person name="Goodwin S."/>
            <person name="Spatafora J."/>
            <person name="Crous P."/>
            <person name="Grigoriev I."/>
        </authorList>
    </citation>
    <scope>NUCLEOTIDE SEQUENCE</scope>
    <source>
        <strain evidence="2">CBS 175.79</strain>
    </source>
</reference>
<dbReference type="RefSeq" id="XP_033380935.1">
    <property type="nucleotide sequence ID" value="XM_033526074.1"/>
</dbReference>
<sequence>MEGPFTFLPVNTNSNLKARVQQKVGTHEWKDKMIPNRPTTAEEHADGKDDDEWYDTVSASSEEAHHHHTPLKKTKRLNKADVNQSLVSVKSISPEEEQELLPYMPALFGTDLPPCGLEPQVAYEIVVARLRERWLNAKGRRGVIDICQELRELLRDQEHLWPPFMLKGVMKKRKPWRREPVFKYELYWADYFVREANEQAPALMTESELMDRRMQSAVPFELKFNVDRSDLLKLWEDWNNKKRAKTPALPGIDEETVVEGQHAADETIERVKSGNSEGSDSAPKSVDSSQATIVHHPGPQGAPPPEDAYLWSQGGHD</sequence>
<organism evidence="2 3">
    <name type="scientific">Aaosphaeria arxii CBS 175.79</name>
    <dbReference type="NCBI Taxonomy" id="1450172"/>
    <lineage>
        <taxon>Eukaryota</taxon>
        <taxon>Fungi</taxon>
        <taxon>Dikarya</taxon>
        <taxon>Ascomycota</taxon>
        <taxon>Pezizomycotina</taxon>
        <taxon>Dothideomycetes</taxon>
        <taxon>Pleosporomycetidae</taxon>
        <taxon>Pleosporales</taxon>
        <taxon>Pleosporales incertae sedis</taxon>
        <taxon>Aaosphaeria</taxon>
    </lineage>
</organism>
<dbReference type="OrthoDB" id="3796452at2759"/>
<feature type="region of interest" description="Disordered" evidence="1">
    <location>
        <begin position="258"/>
        <end position="317"/>
    </location>
</feature>
<proteinExistence type="predicted"/>
<evidence type="ECO:0000313" key="2">
    <source>
        <dbReference type="EMBL" id="KAF2012596.1"/>
    </source>
</evidence>
<feature type="region of interest" description="Disordered" evidence="1">
    <location>
        <begin position="28"/>
        <end position="75"/>
    </location>
</feature>
<evidence type="ECO:0000313" key="3">
    <source>
        <dbReference type="Proteomes" id="UP000799778"/>
    </source>
</evidence>
<name>A0A6A5XIA3_9PLEO</name>
<dbReference type="Proteomes" id="UP000799778">
    <property type="component" value="Unassembled WGS sequence"/>
</dbReference>
<dbReference type="EMBL" id="ML978072">
    <property type="protein sequence ID" value="KAF2012596.1"/>
    <property type="molecule type" value="Genomic_DNA"/>
</dbReference>
<gene>
    <name evidence="2" type="ORF">BU24DRAFT_411944</name>
</gene>
<dbReference type="GeneID" id="54283471"/>
<dbReference type="AlphaFoldDB" id="A0A6A5XIA3"/>
<protein>
    <submittedName>
        <fullName evidence="2">Uncharacterized protein</fullName>
    </submittedName>
</protein>
<accession>A0A6A5XIA3</accession>
<feature type="compositionally biased region" description="Basic and acidic residues" evidence="1">
    <location>
        <begin position="262"/>
        <end position="272"/>
    </location>
</feature>